<dbReference type="HOGENOM" id="CLU_1645614_0_0_1"/>
<dbReference type="VEuPathDB" id="VectorBase:ISCW013938"/>
<dbReference type="PaxDb" id="6945-B7QKZ0"/>
<feature type="signal peptide" evidence="1">
    <location>
        <begin position="1"/>
        <end position="28"/>
    </location>
</feature>
<dbReference type="OrthoDB" id="6436512at2759"/>
<evidence type="ECO:0008006" key="5">
    <source>
        <dbReference type="Google" id="ProtNLM"/>
    </source>
</evidence>
<accession>B7QKZ0</accession>
<keyword evidence="4" id="KW-1185">Reference proteome</keyword>
<dbReference type="EnsemblMetazoa" id="ISCW013938-RA">
    <property type="protein sequence ID" value="ISCW013938-PA"/>
    <property type="gene ID" value="ISCW013938"/>
</dbReference>
<organism>
    <name type="scientific">Ixodes scapularis</name>
    <name type="common">Black-legged tick</name>
    <name type="synonym">Deer tick</name>
    <dbReference type="NCBI Taxonomy" id="6945"/>
    <lineage>
        <taxon>Eukaryota</taxon>
        <taxon>Metazoa</taxon>
        <taxon>Ecdysozoa</taxon>
        <taxon>Arthropoda</taxon>
        <taxon>Chelicerata</taxon>
        <taxon>Arachnida</taxon>
        <taxon>Acari</taxon>
        <taxon>Parasitiformes</taxon>
        <taxon>Ixodida</taxon>
        <taxon>Ixodoidea</taxon>
        <taxon>Ixodidae</taxon>
        <taxon>Ixodinae</taxon>
        <taxon>Ixodes</taxon>
    </lineage>
</organism>
<reference evidence="2 4" key="1">
    <citation type="submission" date="2008-03" db="EMBL/GenBank/DDBJ databases">
        <title>Annotation of Ixodes scapularis.</title>
        <authorList>
            <consortium name="Ixodes scapularis Genome Project Consortium"/>
            <person name="Caler E."/>
            <person name="Hannick L.I."/>
            <person name="Bidwell S."/>
            <person name="Joardar V."/>
            <person name="Thiagarajan M."/>
            <person name="Amedeo P."/>
            <person name="Galinsky K.J."/>
            <person name="Schobel S."/>
            <person name="Inman J."/>
            <person name="Hostetler J."/>
            <person name="Miller J."/>
            <person name="Hammond M."/>
            <person name="Megy K."/>
            <person name="Lawson D."/>
            <person name="Kodira C."/>
            <person name="Sutton G."/>
            <person name="Meyer J."/>
            <person name="Hill C.A."/>
            <person name="Birren B."/>
            <person name="Nene V."/>
            <person name="Collins F."/>
            <person name="Alarcon-Chaidez F."/>
            <person name="Wikel S."/>
            <person name="Strausberg R."/>
        </authorList>
    </citation>
    <scope>NUCLEOTIDE SEQUENCE [LARGE SCALE GENOMIC DNA]</scope>
    <source>
        <strain evidence="4">Wikel</strain>
        <strain evidence="2">Wikel colony</strain>
    </source>
</reference>
<evidence type="ECO:0000313" key="2">
    <source>
        <dbReference type="EMBL" id="EEC19512.1"/>
    </source>
</evidence>
<evidence type="ECO:0000256" key="1">
    <source>
        <dbReference type="SAM" id="SignalP"/>
    </source>
</evidence>
<dbReference type="VEuPathDB" id="VectorBase:ISCP_001300"/>
<proteinExistence type="predicted"/>
<dbReference type="InParanoid" id="B7QKZ0"/>
<keyword evidence="1" id="KW-0732">Signal</keyword>
<feature type="chain" id="PRO_5014568380" description="Secreted protein" evidence="1">
    <location>
        <begin position="29"/>
        <end position="161"/>
    </location>
</feature>
<dbReference type="EMBL" id="ABJB010375195">
    <property type="status" value="NOT_ANNOTATED_CDS"/>
    <property type="molecule type" value="Genomic_DNA"/>
</dbReference>
<name>B7QKZ0_IXOSC</name>
<dbReference type="VEuPathDB" id="VectorBase:ISCI013938"/>
<protein>
    <recommendedName>
        <fullName evidence="5">Secreted protein</fullName>
    </recommendedName>
</protein>
<dbReference type="InterPro" id="IPR006631">
    <property type="entry name" value="DM4_12"/>
</dbReference>
<evidence type="ECO:0000313" key="3">
    <source>
        <dbReference type="EnsemblMetazoa" id="ISCW013938-PA"/>
    </source>
</evidence>
<dbReference type="EMBL" id="DS962764">
    <property type="protein sequence ID" value="EEC19512.1"/>
    <property type="molecule type" value="Genomic_DNA"/>
</dbReference>
<sequence>MLMEPALPALKYMLPLMALLALPELLSSALSGLRGVAGFGQGYGVQARGRRSAPVDFVEGAQQMMSLLSRLDEAVQKYGSQEAACQLRAMCELHRGGMSPEAGVIAKNLISLLKVESRVERSTMPDDQKTALRDFLRAAQHGLHHRNCTQIYSGECPDTTS</sequence>
<dbReference type="Pfam" id="PF07841">
    <property type="entry name" value="DM4_12"/>
    <property type="match status" value="1"/>
</dbReference>
<evidence type="ECO:0000313" key="4">
    <source>
        <dbReference type="Proteomes" id="UP000001555"/>
    </source>
</evidence>
<dbReference type="Proteomes" id="UP000001555">
    <property type="component" value="Unassembled WGS sequence"/>
</dbReference>
<dbReference type="AlphaFoldDB" id="B7QKZ0"/>
<reference evidence="3" key="2">
    <citation type="submission" date="2020-05" db="UniProtKB">
        <authorList>
            <consortium name="EnsemblMetazoa"/>
        </authorList>
    </citation>
    <scope>IDENTIFICATION</scope>
    <source>
        <strain evidence="3">wikel</strain>
    </source>
</reference>
<gene>
    <name evidence="2" type="ORF">IscW_ISCW013938</name>
</gene>